<protein>
    <submittedName>
        <fullName evidence="2">Uncharacterized protein</fullName>
    </submittedName>
</protein>
<gene>
    <name evidence="2" type="ORF">LLUT_LOCUS626</name>
</gene>
<evidence type="ECO:0000256" key="1">
    <source>
        <dbReference type="SAM" id="MobiDB-lite"/>
    </source>
</evidence>
<comment type="caution">
    <text evidence="2">The sequence shown here is derived from an EMBL/GenBank/DDBJ whole genome shotgun (WGS) entry which is preliminary data.</text>
</comment>
<sequence>MVKRRPRKNSIHTKPKGSYGFKEKAIITNNGRKDKSLPTKAAPHPLTENIVTSSSSQPIQKKGNKLMLASEKNKRQRSDGATALRDRHISTLVTTSATKQVTDTLVNKAPVDN</sequence>
<feature type="compositionally biased region" description="Basic residues" evidence="1">
    <location>
        <begin position="1"/>
        <end position="15"/>
    </location>
</feature>
<feature type="compositionally biased region" description="Basic and acidic residues" evidence="1">
    <location>
        <begin position="71"/>
        <end position="84"/>
    </location>
</feature>
<name>A0AAV1VRN9_LUPLU</name>
<dbReference type="Proteomes" id="UP001497480">
    <property type="component" value="Unassembled WGS sequence"/>
</dbReference>
<reference evidence="2 3" key="1">
    <citation type="submission" date="2024-03" db="EMBL/GenBank/DDBJ databases">
        <authorList>
            <person name="Martinez-Hernandez J."/>
        </authorList>
    </citation>
    <scope>NUCLEOTIDE SEQUENCE [LARGE SCALE GENOMIC DNA]</scope>
</reference>
<evidence type="ECO:0000313" key="3">
    <source>
        <dbReference type="Proteomes" id="UP001497480"/>
    </source>
</evidence>
<dbReference type="EMBL" id="CAXHTB010000001">
    <property type="protein sequence ID" value="CAL0299566.1"/>
    <property type="molecule type" value="Genomic_DNA"/>
</dbReference>
<feature type="compositionally biased region" description="Basic and acidic residues" evidence="1">
    <location>
        <begin position="21"/>
        <end position="37"/>
    </location>
</feature>
<accession>A0AAV1VRN9</accession>
<keyword evidence="3" id="KW-1185">Reference proteome</keyword>
<evidence type="ECO:0000313" key="2">
    <source>
        <dbReference type="EMBL" id="CAL0299566.1"/>
    </source>
</evidence>
<organism evidence="2 3">
    <name type="scientific">Lupinus luteus</name>
    <name type="common">European yellow lupine</name>
    <dbReference type="NCBI Taxonomy" id="3873"/>
    <lineage>
        <taxon>Eukaryota</taxon>
        <taxon>Viridiplantae</taxon>
        <taxon>Streptophyta</taxon>
        <taxon>Embryophyta</taxon>
        <taxon>Tracheophyta</taxon>
        <taxon>Spermatophyta</taxon>
        <taxon>Magnoliopsida</taxon>
        <taxon>eudicotyledons</taxon>
        <taxon>Gunneridae</taxon>
        <taxon>Pentapetalae</taxon>
        <taxon>rosids</taxon>
        <taxon>fabids</taxon>
        <taxon>Fabales</taxon>
        <taxon>Fabaceae</taxon>
        <taxon>Papilionoideae</taxon>
        <taxon>50 kb inversion clade</taxon>
        <taxon>genistoids sensu lato</taxon>
        <taxon>core genistoids</taxon>
        <taxon>Genisteae</taxon>
        <taxon>Lupinus</taxon>
    </lineage>
</organism>
<feature type="region of interest" description="Disordered" evidence="1">
    <location>
        <begin position="1"/>
        <end position="84"/>
    </location>
</feature>
<dbReference type="AlphaFoldDB" id="A0AAV1VRN9"/>
<proteinExistence type="predicted"/>
<feature type="compositionally biased region" description="Polar residues" evidence="1">
    <location>
        <begin position="49"/>
        <end position="59"/>
    </location>
</feature>